<evidence type="ECO:0000256" key="1">
    <source>
        <dbReference type="SAM" id="MobiDB-lite"/>
    </source>
</evidence>
<dbReference type="EMBL" id="CP042430">
    <property type="protein sequence ID" value="QEC49427.1"/>
    <property type="molecule type" value="Genomic_DNA"/>
</dbReference>
<dbReference type="KEGG" id="bsol:FSW04_18855"/>
<dbReference type="RefSeq" id="WP_146921788.1">
    <property type="nucleotide sequence ID" value="NZ_CP042430.1"/>
</dbReference>
<proteinExistence type="predicted"/>
<gene>
    <name evidence="2" type="ORF">FSW04_18855</name>
</gene>
<dbReference type="Proteomes" id="UP000321805">
    <property type="component" value="Chromosome"/>
</dbReference>
<evidence type="ECO:0000313" key="3">
    <source>
        <dbReference type="Proteomes" id="UP000321805"/>
    </source>
</evidence>
<keyword evidence="3" id="KW-1185">Reference proteome</keyword>
<name>A0A5B8U8Z0_9ACTN</name>
<dbReference type="AlphaFoldDB" id="A0A5B8U8Z0"/>
<evidence type="ECO:0000313" key="2">
    <source>
        <dbReference type="EMBL" id="QEC49427.1"/>
    </source>
</evidence>
<organism evidence="2 3">
    <name type="scientific">Baekduia soli</name>
    <dbReference type="NCBI Taxonomy" id="496014"/>
    <lineage>
        <taxon>Bacteria</taxon>
        <taxon>Bacillati</taxon>
        <taxon>Actinomycetota</taxon>
        <taxon>Thermoleophilia</taxon>
        <taxon>Solirubrobacterales</taxon>
        <taxon>Baekduiaceae</taxon>
        <taxon>Baekduia</taxon>
    </lineage>
</organism>
<reference evidence="2 3" key="1">
    <citation type="journal article" date="2018" name="J. Microbiol.">
        <title>Baekduia soli gen. nov., sp. nov., a novel bacterium isolated from the soil of Baekdu Mountain and proposal of a novel family name, Baekduiaceae fam. nov.</title>
        <authorList>
            <person name="An D.S."/>
            <person name="Siddiqi M.Z."/>
            <person name="Kim K.H."/>
            <person name="Yu H.S."/>
            <person name="Im W.T."/>
        </authorList>
    </citation>
    <scope>NUCLEOTIDE SEQUENCE [LARGE SCALE GENOMIC DNA]</scope>
    <source>
        <strain evidence="2 3">BR7-21</strain>
    </source>
</reference>
<feature type="compositionally biased region" description="Basic and acidic residues" evidence="1">
    <location>
        <begin position="63"/>
        <end position="78"/>
    </location>
</feature>
<feature type="region of interest" description="Disordered" evidence="1">
    <location>
        <begin position="58"/>
        <end position="96"/>
    </location>
</feature>
<accession>A0A5B8U8Z0</accession>
<protein>
    <submittedName>
        <fullName evidence="2">Uncharacterized protein</fullName>
    </submittedName>
</protein>
<sequence>MQAGDRVLAPDPGNPLSGARLAVTIVQVFSLPAPPRMPGFALPGKRMCRVRYDDGRTTTWPYEDIRRGEATTDPDRPALRQHHPAARTGQGGRPRR</sequence>